<proteinExistence type="predicted"/>
<dbReference type="Gene3D" id="3.30.420.10">
    <property type="entry name" value="Ribonuclease H-like superfamily/Ribonuclease H"/>
    <property type="match status" value="1"/>
</dbReference>
<reference evidence="1 2" key="1">
    <citation type="journal article" date="2024" name="G3 (Bethesda)">
        <title>Genome assembly of Hibiscus sabdariffa L. provides insights into metabolisms of medicinal natural products.</title>
        <authorList>
            <person name="Kim T."/>
        </authorList>
    </citation>
    <scope>NUCLEOTIDE SEQUENCE [LARGE SCALE GENOMIC DNA]</scope>
    <source>
        <strain evidence="1">TK-2024</strain>
        <tissue evidence="1">Old leaves</tissue>
    </source>
</reference>
<evidence type="ECO:0008006" key="3">
    <source>
        <dbReference type="Google" id="ProtNLM"/>
    </source>
</evidence>
<organism evidence="1 2">
    <name type="scientific">Hibiscus sabdariffa</name>
    <name type="common">roselle</name>
    <dbReference type="NCBI Taxonomy" id="183260"/>
    <lineage>
        <taxon>Eukaryota</taxon>
        <taxon>Viridiplantae</taxon>
        <taxon>Streptophyta</taxon>
        <taxon>Embryophyta</taxon>
        <taxon>Tracheophyta</taxon>
        <taxon>Spermatophyta</taxon>
        <taxon>Magnoliopsida</taxon>
        <taxon>eudicotyledons</taxon>
        <taxon>Gunneridae</taxon>
        <taxon>Pentapetalae</taxon>
        <taxon>rosids</taxon>
        <taxon>malvids</taxon>
        <taxon>Malvales</taxon>
        <taxon>Malvaceae</taxon>
        <taxon>Malvoideae</taxon>
        <taxon>Hibiscus</taxon>
    </lineage>
</organism>
<name>A0ABR2EHK4_9ROSI</name>
<evidence type="ECO:0000313" key="1">
    <source>
        <dbReference type="EMBL" id="KAK8561464.1"/>
    </source>
</evidence>
<keyword evidence="2" id="KW-1185">Reference proteome</keyword>
<accession>A0ABR2EHK4</accession>
<dbReference type="EMBL" id="JBBPBM010000013">
    <property type="protein sequence ID" value="KAK8561464.1"/>
    <property type="molecule type" value="Genomic_DNA"/>
</dbReference>
<gene>
    <name evidence="1" type="ORF">V6N12_048535</name>
</gene>
<comment type="caution">
    <text evidence="1">The sequence shown here is derived from an EMBL/GenBank/DDBJ whole genome shotgun (WGS) entry which is preliminary data.</text>
</comment>
<dbReference type="InterPro" id="IPR036397">
    <property type="entry name" value="RNaseH_sf"/>
</dbReference>
<protein>
    <recommendedName>
        <fullName evidence="3">RNase H type-1 domain-containing protein</fullName>
    </recommendedName>
</protein>
<sequence length="135" mass="15546">MCKIRVAEIQSFYKPARHVITIFQFYRSFVLRSIAGLKEGLCRVSYVKIAVDIFIDAGWVGVTELVLESNSRMVVNWIENPIAQPRVWWETFLELDRATRLIGKLNCCHVERADNSMAALLAKEGANRINLFKAW</sequence>
<dbReference type="Proteomes" id="UP001472677">
    <property type="component" value="Unassembled WGS sequence"/>
</dbReference>
<evidence type="ECO:0000313" key="2">
    <source>
        <dbReference type="Proteomes" id="UP001472677"/>
    </source>
</evidence>